<accession>A0AAW4VTT4</accession>
<comment type="caution">
    <text evidence="2">The sequence shown here is derived from an EMBL/GenBank/DDBJ whole genome shotgun (WGS) entry which is preliminary data.</text>
</comment>
<evidence type="ECO:0000256" key="1">
    <source>
        <dbReference type="SAM" id="MobiDB-lite"/>
    </source>
</evidence>
<evidence type="ECO:0000313" key="3">
    <source>
        <dbReference type="Proteomes" id="UP001198439"/>
    </source>
</evidence>
<sequence length="102" mass="11662">MNLAIKHTAQYTGNIIIDNEIVETLSQSFDEEGHMSGGMGMYVQNKDKYYANLQECRTKEDEFKAEMRKIEDQSVVSKDTVEDTKVETATTTEDVEKNESKE</sequence>
<name>A0AAW4VTT4_9FIRM</name>
<organism evidence="2 3">
    <name type="scientific">Faecalibacillus faecis</name>
    <dbReference type="NCBI Taxonomy" id="1982628"/>
    <lineage>
        <taxon>Bacteria</taxon>
        <taxon>Bacillati</taxon>
        <taxon>Bacillota</taxon>
        <taxon>Erysipelotrichia</taxon>
        <taxon>Erysipelotrichales</taxon>
        <taxon>Coprobacillaceae</taxon>
        <taxon>Faecalibacillus</taxon>
    </lineage>
</organism>
<dbReference type="AlphaFoldDB" id="A0AAW4VTT4"/>
<dbReference type="EMBL" id="JAJDKZ010000017">
    <property type="protein sequence ID" value="MCB8610378.1"/>
    <property type="molecule type" value="Genomic_DNA"/>
</dbReference>
<dbReference type="Proteomes" id="UP001198439">
    <property type="component" value="Unassembled WGS sequence"/>
</dbReference>
<gene>
    <name evidence="2" type="ORF">LJD69_07195</name>
</gene>
<dbReference type="RefSeq" id="WP_227279587.1">
    <property type="nucleotide sequence ID" value="NZ_JAJDKR010000016.1"/>
</dbReference>
<reference evidence="2" key="1">
    <citation type="submission" date="2021-10" db="EMBL/GenBank/DDBJ databases">
        <title>Collection of gut derived symbiotic bacterial strains cultured from healthy donors.</title>
        <authorList>
            <person name="Lin H."/>
            <person name="Littmann E."/>
            <person name="Kohout C."/>
            <person name="Pamer E.G."/>
        </authorList>
    </citation>
    <scope>NUCLEOTIDE SEQUENCE</scope>
    <source>
        <strain evidence="2">DFI.4.48</strain>
    </source>
</reference>
<evidence type="ECO:0000313" key="2">
    <source>
        <dbReference type="EMBL" id="MCB8610378.1"/>
    </source>
</evidence>
<protein>
    <submittedName>
        <fullName evidence="2">Uncharacterized protein</fullName>
    </submittedName>
</protein>
<proteinExistence type="predicted"/>
<feature type="region of interest" description="Disordered" evidence="1">
    <location>
        <begin position="72"/>
        <end position="102"/>
    </location>
</feature>